<keyword evidence="6" id="KW-1185">Reference proteome</keyword>
<gene>
    <name evidence="5" type="ORF">SAMN00808754_2189</name>
</gene>
<accession>A0A1W1VXS1</accession>
<protein>
    <submittedName>
        <fullName evidence="5">Transcriptional regulator, DeoR family</fullName>
    </submittedName>
</protein>
<sequence length="259" mass="28409">MSINSLARREAILELLKESPYLRVEELARRLGVSEATVRRDLVVLSKEKKIDRIRGGASLASKLEEWEPSFTSRQGLNREEKKAIARLAMRLIKPGEAIALDVGTTTLALAEEIRKIPHLTVFTNGIPIAEALAGSSVSVYLLGGQLRDSEMSLVGALTRQAIETLRFDRFFLSAAGVTLKEGFSDFNLEEVEIKKAFISRAREVIALVDHTKLGRSSVVPIAPLQAAHLLITDEGAEQELITSWSKAGVRIELAPLGD</sequence>
<evidence type="ECO:0000256" key="3">
    <source>
        <dbReference type="ARBA" id="ARBA00023163"/>
    </source>
</evidence>
<evidence type="ECO:0000256" key="1">
    <source>
        <dbReference type="ARBA" id="ARBA00023015"/>
    </source>
</evidence>
<proteinExistence type="predicted"/>
<feature type="domain" description="HTH deoR-type" evidence="4">
    <location>
        <begin position="5"/>
        <end position="60"/>
    </location>
</feature>
<dbReference type="SUPFAM" id="SSF46785">
    <property type="entry name" value="Winged helix' DNA-binding domain"/>
    <property type="match status" value="1"/>
</dbReference>
<evidence type="ECO:0000313" key="5">
    <source>
        <dbReference type="EMBL" id="SMB98189.1"/>
    </source>
</evidence>
<dbReference type="InterPro" id="IPR001034">
    <property type="entry name" value="DeoR_HTH"/>
</dbReference>
<dbReference type="OrthoDB" id="9797223at2"/>
<dbReference type="InterPro" id="IPR014036">
    <property type="entry name" value="DeoR-like_C"/>
</dbReference>
<keyword evidence="2" id="KW-0238">DNA-binding</keyword>
<evidence type="ECO:0000256" key="2">
    <source>
        <dbReference type="ARBA" id="ARBA00023125"/>
    </source>
</evidence>
<organism evidence="5 6">
    <name type="scientific">Thermanaeromonas toyohensis ToBE</name>
    <dbReference type="NCBI Taxonomy" id="698762"/>
    <lineage>
        <taxon>Bacteria</taxon>
        <taxon>Bacillati</taxon>
        <taxon>Bacillota</taxon>
        <taxon>Clostridia</taxon>
        <taxon>Neomoorellales</taxon>
        <taxon>Neomoorellaceae</taxon>
        <taxon>Thermanaeromonas</taxon>
    </lineage>
</organism>
<dbReference type="GO" id="GO:0003700">
    <property type="term" value="F:DNA-binding transcription factor activity"/>
    <property type="evidence" value="ECO:0007669"/>
    <property type="project" value="InterPro"/>
</dbReference>
<dbReference type="PANTHER" id="PTHR30363">
    <property type="entry name" value="HTH-TYPE TRANSCRIPTIONAL REGULATOR SRLR-RELATED"/>
    <property type="match status" value="1"/>
</dbReference>
<dbReference type="Proteomes" id="UP000192569">
    <property type="component" value="Chromosome I"/>
</dbReference>
<dbReference type="Pfam" id="PF08220">
    <property type="entry name" value="HTH_DeoR"/>
    <property type="match status" value="1"/>
</dbReference>
<dbReference type="PROSITE" id="PS00894">
    <property type="entry name" value="HTH_DEOR_1"/>
    <property type="match status" value="1"/>
</dbReference>
<dbReference type="SMART" id="SM00420">
    <property type="entry name" value="HTH_DEOR"/>
    <property type="match status" value="1"/>
</dbReference>
<dbReference type="PRINTS" id="PR00037">
    <property type="entry name" value="HTHLACR"/>
</dbReference>
<dbReference type="InterPro" id="IPR037171">
    <property type="entry name" value="NagB/RpiA_transferase-like"/>
</dbReference>
<evidence type="ECO:0000313" key="6">
    <source>
        <dbReference type="Proteomes" id="UP000192569"/>
    </source>
</evidence>
<dbReference type="RefSeq" id="WP_084665749.1">
    <property type="nucleotide sequence ID" value="NZ_LT838272.1"/>
</dbReference>
<dbReference type="InterPro" id="IPR050313">
    <property type="entry name" value="Carb_Metab_HTH_regulators"/>
</dbReference>
<dbReference type="PANTHER" id="PTHR30363:SF44">
    <property type="entry name" value="AGA OPERON TRANSCRIPTIONAL REPRESSOR-RELATED"/>
    <property type="match status" value="1"/>
</dbReference>
<keyword evidence="3" id="KW-0804">Transcription</keyword>
<dbReference type="EMBL" id="LT838272">
    <property type="protein sequence ID" value="SMB98189.1"/>
    <property type="molecule type" value="Genomic_DNA"/>
</dbReference>
<dbReference type="InterPro" id="IPR036388">
    <property type="entry name" value="WH-like_DNA-bd_sf"/>
</dbReference>
<dbReference type="Pfam" id="PF00455">
    <property type="entry name" value="DeoRC"/>
    <property type="match status" value="1"/>
</dbReference>
<dbReference type="Gene3D" id="3.40.50.1360">
    <property type="match status" value="1"/>
</dbReference>
<dbReference type="AlphaFoldDB" id="A0A1W1VXS1"/>
<dbReference type="SMART" id="SM01134">
    <property type="entry name" value="DeoRC"/>
    <property type="match status" value="1"/>
</dbReference>
<dbReference type="STRING" id="698762.SAMN00808754_2189"/>
<name>A0A1W1VXS1_9FIRM</name>
<keyword evidence="1" id="KW-0805">Transcription regulation</keyword>
<dbReference type="Gene3D" id="1.10.10.10">
    <property type="entry name" value="Winged helix-like DNA-binding domain superfamily/Winged helix DNA-binding domain"/>
    <property type="match status" value="1"/>
</dbReference>
<dbReference type="InterPro" id="IPR036390">
    <property type="entry name" value="WH_DNA-bd_sf"/>
</dbReference>
<reference evidence="5 6" key="1">
    <citation type="submission" date="2017-04" db="EMBL/GenBank/DDBJ databases">
        <authorList>
            <person name="Afonso C.L."/>
            <person name="Miller P.J."/>
            <person name="Scott M.A."/>
            <person name="Spackman E."/>
            <person name="Goraichik I."/>
            <person name="Dimitrov K.M."/>
            <person name="Suarez D.L."/>
            <person name="Swayne D.E."/>
        </authorList>
    </citation>
    <scope>NUCLEOTIDE SEQUENCE [LARGE SCALE GENOMIC DNA]</scope>
    <source>
        <strain evidence="5 6">ToBE</strain>
    </source>
</reference>
<dbReference type="SUPFAM" id="SSF100950">
    <property type="entry name" value="NagB/RpiA/CoA transferase-like"/>
    <property type="match status" value="1"/>
</dbReference>
<dbReference type="PROSITE" id="PS51000">
    <property type="entry name" value="HTH_DEOR_2"/>
    <property type="match status" value="1"/>
</dbReference>
<dbReference type="InterPro" id="IPR018356">
    <property type="entry name" value="Tscrpt_reg_HTH_DeoR_CS"/>
</dbReference>
<dbReference type="GO" id="GO:0003677">
    <property type="term" value="F:DNA binding"/>
    <property type="evidence" value="ECO:0007669"/>
    <property type="project" value="UniProtKB-KW"/>
</dbReference>
<evidence type="ECO:0000259" key="4">
    <source>
        <dbReference type="PROSITE" id="PS51000"/>
    </source>
</evidence>